<protein>
    <submittedName>
        <fullName evidence="2">Nascent polypeptide-associated complex subunit alpha-like protein</fullName>
    </submittedName>
</protein>
<sequence length="141" mass="14904">MFIGNLLPSIFNAPFKDIEAQANAAQQFTQGPSIGAKEMEAASQGAVIEEVDEGEVDDSGVEAKDVDLVMQQVSCSRAKAVAALKANNNDIVEGVGHHAALLQLGGDAVCVQQLPNEPALKCLEFLLKVSNFAQDLHCNVL</sequence>
<proteinExistence type="predicted"/>
<gene>
    <name evidence="2" type="ORF">AK812_SmicGene23732</name>
</gene>
<dbReference type="AlphaFoldDB" id="A0A1Q9DGF2"/>
<dbReference type="Pfam" id="PF19026">
    <property type="entry name" value="UBA_HYPK"/>
    <property type="match status" value="1"/>
</dbReference>
<dbReference type="EMBL" id="LSRX01000550">
    <property type="protein sequence ID" value="OLP94262.1"/>
    <property type="molecule type" value="Genomic_DNA"/>
</dbReference>
<comment type="caution">
    <text evidence="2">The sequence shown here is derived from an EMBL/GenBank/DDBJ whole genome shotgun (WGS) entry which is preliminary data.</text>
</comment>
<evidence type="ECO:0000259" key="1">
    <source>
        <dbReference type="Pfam" id="PF19026"/>
    </source>
</evidence>
<dbReference type="GO" id="GO:0005854">
    <property type="term" value="C:nascent polypeptide-associated complex"/>
    <property type="evidence" value="ECO:0007669"/>
    <property type="project" value="InterPro"/>
</dbReference>
<reference evidence="2 3" key="1">
    <citation type="submission" date="2016-02" db="EMBL/GenBank/DDBJ databases">
        <title>Genome analysis of coral dinoflagellate symbionts highlights evolutionary adaptations to a symbiotic lifestyle.</title>
        <authorList>
            <person name="Aranda M."/>
            <person name="Li Y."/>
            <person name="Liew Y.J."/>
            <person name="Baumgarten S."/>
            <person name="Simakov O."/>
            <person name="Wilson M."/>
            <person name="Piel J."/>
            <person name="Ashoor H."/>
            <person name="Bougouffa S."/>
            <person name="Bajic V.B."/>
            <person name="Ryu T."/>
            <person name="Ravasi T."/>
            <person name="Bayer T."/>
            <person name="Micklem G."/>
            <person name="Kim H."/>
            <person name="Bhak J."/>
            <person name="Lajeunesse T.C."/>
            <person name="Voolstra C.R."/>
        </authorList>
    </citation>
    <scope>NUCLEOTIDE SEQUENCE [LARGE SCALE GENOMIC DNA]</scope>
    <source>
        <strain evidence="2 3">CCMP2467</strain>
    </source>
</reference>
<dbReference type="Gene3D" id="1.10.8.10">
    <property type="entry name" value="DNA helicase RuvA subunit, C-terminal domain"/>
    <property type="match status" value="1"/>
</dbReference>
<accession>A0A1Q9DGF2</accession>
<dbReference type="InterPro" id="IPR044034">
    <property type="entry name" value="NAC-like_UBA"/>
</dbReference>
<dbReference type="CDD" id="cd14358">
    <property type="entry name" value="UBA_NAC_euk"/>
    <property type="match status" value="1"/>
</dbReference>
<evidence type="ECO:0000313" key="2">
    <source>
        <dbReference type="EMBL" id="OLP94262.1"/>
    </source>
</evidence>
<dbReference type="InterPro" id="IPR016641">
    <property type="entry name" value="EGD2/NACA0like"/>
</dbReference>
<dbReference type="PANTHER" id="PTHR21713">
    <property type="entry name" value="NASCENT POLYPEPTIDE ASSOCIATED COMPLEX ALPHA SUBUNIT-RELATED"/>
    <property type="match status" value="1"/>
</dbReference>
<feature type="domain" description="Nascent polypeptide-associated complex subunit alpha-like UBA" evidence="1">
    <location>
        <begin position="61"/>
        <end position="93"/>
    </location>
</feature>
<name>A0A1Q9DGF2_SYMMI</name>
<evidence type="ECO:0000313" key="3">
    <source>
        <dbReference type="Proteomes" id="UP000186817"/>
    </source>
</evidence>
<dbReference type="Proteomes" id="UP000186817">
    <property type="component" value="Unassembled WGS sequence"/>
</dbReference>
<organism evidence="2 3">
    <name type="scientific">Symbiodinium microadriaticum</name>
    <name type="common">Dinoflagellate</name>
    <name type="synonym">Zooxanthella microadriatica</name>
    <dbReference type="NCBI Taxonomy" id="2951"/>
    <lineage>
        <taxon>Eukaryota</taxon>
        <taxon>Sar</taxon>
        <taxon>Alveolata</taxon>
        <taxon>Dinophyceae</taxon>
        <taxon>Suessiales</taxon>
        <taxon>Symbiodiniaceae</taxon>
        <taxon>Symbiodinium</taxon>
    </lineage>
</organism>
<keyword evidence="3" id="KW-1185">Reference proteome</keyword>